<dbReference type="SUPFAM" id="SSF51161">
    <property type="entry name" value="Trimeric LpxA-like enzymes"/>
    <property type="match status" value="1"/>
</dbReference>
<dbReference type="CDD" id="cd03353">
    <property type="entry name" value="LbH_GlmU_C"/>
    <property type="match status" value="1"/>
</dbReference>
<feature type="active site" description="Proton acceptor" evidence="18">
    <location>
        <position position="345"/>
    </location>
</feature>
<dbReference type="PANTHER" id="PTHR43584:SF3">
    <property type="entry name" value="BIFUNCTIONAL PROTEIN GLMU"/>
    <property type="match status" value="1"/>
</dbReference>
<feature type="binding site" evidence="18">
    <location>
        <position position="405"/>
    </location>
    <ligand>
        <name>acetyl-CoA</name>
        <dbReference type="ChEBI" id="CHEBI:57288"/>
    </ligand>
</feature>
<keyword evidence="5 18" id="KW-0808">Transferase</keyword>
<feature type="binding site" evidence="18">
    <location>
        <position position="359"/>
    </location>
    <ligand>
        <name>UDP-N-acetyl-alpha-D-glucosamine</name>
        <dbReference type="ChEBI" id="CHEBI:57705"/>
    </ligand>
</feature>
<reference evidence="21" key="1">
    <citation type="submission" date="2016-09" db="EMBL/GenBank/DDBJ databases">
        <authorList>
            <person name="Wibberg D."/>
        </authorList>
    </citation>
    <scope>NUCLEOTIDE SEQUENCE [LARGE SCALE GENOMIC DNA]</scope>
</reference>
<feature type="binding site" evidence="18">
    <location>
        <position position="105"/>
    </location>
    <ligand>
        <name>Mg(2+)</name>
        <dbReference type="ChEBI" id="CHEBI:18420"/>
    </ligand>
</feature>
<dbReference type="EMBL" id="FMJB01000044">
    <property type="protein sequence ID" value="SCM67239.1"/>
    <property type="molecule type" value="Genomic_DNA"/>
</dbReference>
<evidence type="ECO:0000256" key="1">
    <source>
        <dbReference type="ARBA" id="ARBA00004496"/>
    </source>
</evidence>
<keyword evidence="11 18" id="KW-0573">Peptidoglycan synthesis</keyword>
<evidence type="ECO:0000256" key="16">
    <source>
        <dbReference type="ARBA" id="ARBA00048493"/>
    </source>
</evidence>
<keyword evidence="9 18" id="KW-0460">Magnesium</keyword>
<feature type="binding site" evidence="18">
    <location>
        <position position="140"/>
    </location>
    <ligand>
        <name>UDP-N-acetyl-alpha-D-glucosamine</name>
        <dbReference type="ChEBI" id="CHEBI:57705"/>
    </ligand>
</feature>
<dbReference type="GO" id="GO:0005737">
    <property type="term" value="C:cytoplasm"/>
    <property type="evidence" value="ECO:0007669"/>
    <property type="project" value="UniProtKB-SubCell"/>
</dbReference>
<feature type="binding site" evidence="18">
    <location>
        <position position="154"/>
    </location>
    <ligand>
        <name>UDP-N-acetyl-alpha-D-glucosamine</name>
        <dbReference type="ChEBI" id="CHEBI:57705"/>
    </ligand>
</feature>
<feature type="binding site" evidence="18">
    <location>
        <position position="226"/>
    </location>
    <ligand>
        <name>UDP-N-acetyl-alpha-D-glucosamine</name>
        <dbReference type="ChEBI" id="CHEBI:57705"/>
    </ligand>
</feature>
<feature type="region of interest" description="Pyrophosphorylase" evidence="18">
    <location>
        <begin position="1"/>
        <end position="228"/>
    </location>
</feature>
<feature type="domain" description="MobA-like NTP transferase" evidence="19">
    <location>
        <begin position="6"/>
        <end position="132"/>
    </location>
</feature>
<keyword evidence="8 18" id="KW-0677">Repeat</keyword>
<evidence type="ECO:0000256" key="17">
    <source>
        <dbReference type="ARBA" id="ARBA00049628"/>
    </source>
</evidence>
<organism evidence="20 21">
    <name type="scientific">Donghicola eburneus</name>
    <dbReference type="NCBI Taxonomy" id="393278"/>
    <lineage>
        <taxon>Bacteria</taxon>
        <taxon>Pseudomonadati</taxon>
        <taxon>Pseudomonadota</taxon>
        <taxon>Alphaproteobacteria</taxon>
        <taxon>Rhodobacterales</taxon>
        <taxon>Roseobacteraceae</taxon>
        <taxon>Donghicola</taxon>
    </lineage>
</organism>
<dbReference type="HAMAP" id="MF_01631">
    <property type="entry name" value="GlmU"/>
    <property type="match status" value="1"/>
</dbReference>
<dbReference type="Gene3D" id="3.90.550.10">
    <property type="entry name" value="Spore Coat Polysaccharide Biosynthesis Protein SpsA, Chain A"/>
    <property type="match status" value="1"/>
</dbReference>
<comment type="function">
    <text evidence="17 18">Catalyzes the last two sequential reactions in the de novo biosynthetic pathway for UDP-N-acetylglucosamine (UDP-GlcNAc). The C-terminal domain catalyzes the transfer of acetyl group from acetyl coenzyme A to glucosamine-1-phosphate (GlcN-1-P) to produce N-acetylglucosamine-1-phosphate (GlcNAc-1-P), which is converted into UDP-GlcNAc by the transfer of uridine 5-monophosphate (from uridine 5-triphosphate), a reaction catalyzed by the N-terminal domain.</text>
</comment>
<feature type="binding site" evidence="18">
    <location>
        <position position="387"/>
    </location>
    <ligand>
        <name>acetyl-CoA</name>
        <dbReference type="ChEBI" id="CHEBI:57288"/>
    </ligand>
</feature>
<dbReference type="Pfam" id="PF12804">
    <property type="entry name" value="NTP_transf_3"/>
    <property type="match status" value="1"/>
</dbReference>
<feature type="region of interest" description="N-acetyltransferase" evidence="18">
    <location>
        <begin position="250"/>
        <end position="451"/>
    </location>
</feature>
<feature type="binding site" evidence="18">
    <location>
        <position position="226"/>
    </location>
    <ligand>
        <name>Mg(2+)</name>
        <dbReference type="ChEBI" id="CHEBI:18420"/>
    </ligand>
</feature>
<dbReference type="GO" id="GO:0000902">
    <property type="term" value="P:cell morphogenesis"/>
    <property type="evidence" value="ECO:0007669"/>
    <property type="project" value="UniProtKB-UniRule"/>
</dbReference>
<dbReference type="InterPro" id="IPR001451">
    <property type="entry name" value="Hexapep"/>
</dbReference>
<evidence type="ECO:0000256" key="12">
    <source>
        <dbReference type="ARBA" id="ARBA00023268"/>
    </source>
</evidence>
<evidence type="ECO:0000313" key="21">
    <source>
        <dbReference type="Proteomes" id="UP000184085"/>
    </source>
</evidence>
<dbReference type="SUPFAM" id="SSF53448">
    <property type="entry name" value="Nucleotide-diphospho-sugar transferases"/>
    <property type="match status" value="1"/>
</dbReference>
<evidence type="ECO:0000256" key="4">
    <source>
        <dbReference type="ARBA" id="ARBA00022490"/>
    </source>
</evidence>
<evidence type="ECO:0000256" key="3">
    <source>
        <dbReference type="ARBA" id="ARBA00007947"/>
    </source>
</evidence>
<dbReference type="InterPro" id="IPR029044">
    <property type="entry name" value="Nucleotide-diphossugar_trans"/>
</dbReference>
<keyword evidence="10 18" id="KW-0133">Cell shape</keyword>
<evidence type="ECO:0000256" key="11">
    <source>
        <dbReference type="ARBA" id="ARBA00022984"/>
    </source>
</evidence>
<evidence type="ECO:0000259" key="19">
    <source>
        <dbReference type="Pfam" id="PF12804"/>
    </source>
</evidence>
<keyword evidence="4 18" id="KW-0963">Cytoplasm</keyword>
<dbReference type="GO" id="GO:0009245">
    <property type="term" value="P:lipid A biosynthetic process"/>
    <property type="evidence" value="ECO:0007669"/>
    <property type="project" value="UniProtKB-UniRule"/>
</dbReference>
<dbReference type="InterPro" id="IPR005882">
    <property type="entry name" value="Bifunctional_GlmU"/>
</dbReference>
<dbReference type="InterPro" id="IPR050065">
    <property type="entry name" value="GlmU-like"/>
</dbReference>
<dbReference type="Proteomes" id="UP000184085">
    <property type="component" value="Unassembled WGS sequence"/>
</dbReference>
<gene>
    <name evidence="18 20" type="primary">glmU</name>
    <name evidence="20" type="ORF">KARMA_1435</name>
</gene>
<keyword evidence="14 18" id="KW-0961">Cell wall biogenesis/degradation</keyword>
<dbReference type="GO" id="GO:0009252">
    <property type="term" value="P:peptidoglycan biosynthetic process"/>
    <property type="evidence" value="ECO:0007669"/>
    <property type="project" value="UniProtKB-UniRule"/>
</dbReference>
<evidence type="ECO:0000256" key="7">
    <source>
        <dbReference type="ARBA" id="ARBA00022723"/>
    </source>
</evidence>
<feature type="binding site" evidence="18">
    <location>
        <position position="333"/>
    </location>
    <ligand>
        <name>UDP-N-acetyl-alpha-D-glucosamine</name>
        <dbReference type="ChEBI" id="CHEBI:57705"/>
    </ligand>
</feature>
<dbReference type="Pfam" id="PF00132">
    <property type="entry name" value="Hexapep"/>
    <property type="match status" value="1"/>
</dbReference>
<dbReference type="InterPro" id="IPR011004">
    <property type="entry name" value="Trimer_LpxA-like_sf"/>
</dbReference>
<dbReference type="GO" id="GO:0016020">
    <property type="term" value="C:membrane"/>
    <property type="evidence" value="ECO:0007669"/>
    <property type="project" value="GOC"/>
</dbReference>
<dbReference type="GO" id="GO:0008360">
    <property type="term" value="P:regulation of cell shape"/>
    <property type="evidence" value="ECO:0007669"/>
    <property type="project" value="UniProtKB-KW"/>
</dbReference>
<dbReference type="Gene3D" id="2.160.10.10">
    <property type="entry name" value="Hexapeptide repeat proteins"/>
    <property type="match status" value="1"/>
</dbReference>
<accession>A0A1M4MXD2</accession>
<dbReference type="GO" id="GO:0000287">
    <property type="term" value="F:magnesium ion binding"/>
    <property type="evidence" value="ECO:0007669"/>
    <property type="project" value="UniProtKB-UniRule"/>
</dbReference>
<comment type="similarity">
    <text evidence="2 18">In the C-terminal section; belongs to the transferase hexapeptide repeat family.</text>
</comment>
<feature type="binding site" evidence="18">
    <location>
        <begin position="103"/>
        <end position="105"/>
    </location>
    <ligand>
        <name>UDP-N-acetyl-alpha-D-glucosamine</name>
        <dbReference type="ChEBI" id="CHEBI:57705"/>
    </ligand>
</feature>
<dbReference type="UniPathway" id="UPA00973"/>
<keyword evidence="13 18" id="KW-0012">Acyltransferase</keyword>
<comment type="subunit">
    <text evidence="18">Homotrimer.</text>
</comment>
<keyword evidence="12 18" id="KW-0511">Multifunctional enzyme</keyword>
<evidence type="ECO:0000256" key="2">
    <source>
        <dbReference type="ARBA" id="ARBA00007707"/>
    </source>
</evidence>
<dbReference type="PANTHER" id="PTHR43584">
    <property type="entry name" value="NUCLEOTIDYL TRANSFERASE"/>
    <property type="match status" value="1"/>
</dbReference>
<dbReference type="GO" id="GO:0006048">
    <property type="term" value="P:UDP-N-acetylglucosamine biosynthetic process"/>
    <property type="evidence" value="ECO:0007669"/>
    <property type="project" value="UniProtKB-UniPathway"/>
</dbReference>
<feature type="binding site" evidence="18">
    <location>
        <position position="75"/>
    </location>
    <ligand>
        <name>UDP-N-acetyl-alpha-D-glucosamine</name>
        <dbReference type="ChEBI" id="CHEBI:57705"/>
    </ligand>
</feature>
<keyword evidence="21" id="KW-1185">Reference proteome</keyword>
<keyword evidence="7 18" id="KW-0479">Metal-binding</keyword>
<dbReference type="GO" id="GO:0019134">
    <property type="term" value="F:glucosamine-1-phosphate N-acetyltransferase activity"/>
    <property type="evidence" value="ECO:0007669"/>
    <property type="project" value="UniProtKB-UniRule"/>
</dbReference>
<comment type="pathway">
    <text evidence="18">Bacterial outer membrane biogenesis; LPS lipid A biosynthesis.</text>
</comment>
<comment type="pathway">
    <text evidence="18">Nucleotide-sugar biosynthesis; UDP-N-acetyl-alpha-D-glucosamine biosynthesis; N-acetyl-alpha-D-glucosamine 1-phosphate from alpha-D-glucosamine 6-phosphate (route II): step 2/2.</text>
</comment>
<comment type="pathway">
    <text evidence="18">Nucleotide-sugar biosynthesis; UDP-N-acetyl-alpha-D-glucosamine biosynthesis; UDP-N-acetyl-alpha-D-glucosamine from N-acetyl-alpha-D-glucosamine 1-phosphate: step 1/1.</text>
</comment>
<feature type="binding site" evidence="18">
    <location>
        <begin position="368"/>
        <end position="369"/>
    </location>
    <ligand>
        <name>acetyl-CoA</name>
        <dbReference type="ChEBI" id="CHEBI:57288"/>
    </ligand>
</feature>
<feature type="binding site" evidence="18">
    <location>
        <position position="362"/>
    </location>
    <ligand>
        <name>acetyl-CoA</name>
        <dbReference type="ChEBI" id="CHEBI:57288"/>
    </ligand>
</feature>
<dbReference type="GO" id="GO:0071555">
    <property type="term" value="P:cell wall organization"/>
    <property type="evidence" value="ECO:0007669"/>
    <property type="project" value="UniProtKB-KW"/>
</dbReference>
<name>A0A1M4MXD2_9RHOB</name>
<dbReference type="EC" id="2.3.1.157" evidence="18"/>
<feature type="binding site" evidence="18">
    <location>
        <position position="348"/>
    </location>
    <ligand>
        <name>UDP-N-acetyl-alpha-D-glucosamine</name>
        <dbReference type="ChEBI" id="CHEBI:57705"/>
    </ligand>
</feature>
<proteinExistence type="inferred from homology"/>
<dbReference type="UniPathway" id="UPA00113">
    <property type="reaction ID" value="UER00532"/>
</dbReference>
<dbReference type="InterPro" id="IPR025877">
    <property type="entry name" value="MobA-like_NTP_Trfase"/>
</dbReference>
<feature type="binding site" evidence="18">
    <location>
        <position position="22"/>
    </location>
    <ligand>
        <name>UDP-N-acetyl-alpha-D-glucosamine</name>
        <dbReference type="ChEBI" id="CHEBI:57705"/>
    </ligand>
</feature>
<evidence type="ECO:0000256" key="9">
    <source>
        <dbReference type="ARBA" id="ARBA00022842"/>
    </source>
</evidence>
<evidence type="ECO:0000256" key="8">
    <source>
        <dbReference type="ARBA" id="ARBA00022737"/>
    </source>
</evidence>
<evidence type="ECO:0000256" key="6">
    <source>
        <dbReference type="ARBA" id="ARBA00022695"/>
    </source>
</evidence>
<comment type="catalytic activity">
    <reaction evidence="16 18">
        <text>N-acetyl-alpha-D-glucosamine 1-phosphate + UTP + H(+) = UDP-N-acetyl-alpha-D-glucosamine + diphosphate</text>
        <dbReference type="Rhea" id="RHEA:13509"/>
        <dbReference type="ChEBI" id="CHEBI:15378"/>
        <dbReference type="ChEBI" id="CHEBI:33019"/>
        <dbReference type="ChEBI" id="CHEBI:46398"/>
        <dbReference type="ChEBI" id="CHEBI:57705"/>
        <dbReference type="ChEBI" id="CHEBI:57776"/>
        <dbReference type="EC" id="2.7.7.23"/>
    </reaction>
</comment>
<dbReference type="GO" id="GO:0003977">
    <property type="term" value="F:UDP-N-acetylglucosamine diphosphorylase activity"/>
    <property type="evidence" value="ECO:0007669"/>
    <property type="project" value="UniProtKB-UniRule"/>
</dbReference>
<dbReference type="NCBIfam" id="NF010933">
    <property type="entry name" value="PRK14353.1"/>
    <property type="match status" value="1"/>
</dbReference>
<evidence type="ECO:0000256" key="15">
    <source>
        <dbReference type="ARBA" id="ARBA00048247"/>
    </source>
</evidence>
<evidence type="ECO:0000313" key="20">
    <source>
        <dbReference type="EMBL" id="SCM67239.1"/>
    </source>
</evidence>
<feature type="binding site" evidence="18">
    <location>
        <position position="422"/>
    </location>
    <ligand>
        <name>acetyl-CoA</name>
        <dbReference type="ChEBI" id="CHEBI:57288"/>
    </ligand>
</feature>
<evidence type="ECO:0000256" key="18">
    <source>
        <dbReference type="HAMAP-Rule" id="MF_01631"/>
    </source>
</evidence>
<protein>
    <recommendedName>
        <fullName evidence="18">Bifunctional protein GlmU</fullName>
    </recommendedName>
    <domain>
        <recommendedName>
            <fullName evidence="18">UDP-N-acetylglucosamine pyrophosphorylase</fullName>
            <ecNumber evidence="18">2.7.7.23</ecNumber>
        </recommendedName>
        <alternativeName>
            <fullName evidence="18">N-acetylglucosamine-1-phosphate uridyltransferase</fullName>
        </alternativeName>
    </domain>
    <domain>
        <recommendedName>
            <fullName evidence="18">Glucosamine-1-phosphate N-acetyltransferase</fullName>
            <ecNumber evidence="18">2.3.1.157</ecNumber>
        </recommendedName>
    </domain>
</protein>
<dbReference type="CDD" id="cd02540">
    <property type="entry name" value="GT2_GlmU_N_bac"/>
    <property type="match status" value="1"/>
</dbReference>
<comment type="catalytic activity">
    <reaction evidence="15 18">
        <text>alpha-D-glucosamine 1-phosphate + acetyl-CoA = N-acetyl-alpha-D-glucosamine 1-phosphate + CoA + H(+)</text>
        <dbReference type="Rhea" id="RHEA:13725"/>
        <dbReference type="ChEBI" id="CHEBI:15378"/>
        <dbReference type="ChEBI" id="CHEBI:57287"/>
        <dbReference type="ChEBI" id="CHEBI:57288"/>
        <dbReference type="ChEBI" id="CHEBI:57776"/>
        <dbReference type="ChEBI" id="CHEBI:58516"/>
        <dbReference type="EC" id="2.3.1.157"/>
    </reaction>
</comment>
<sequence>MSTALIVLAAGQGSRMNSDLPKVLHQVAGAPLLVHAMKSGAALAPERQVVVVGHGGAQVAEAARRWDDEIQIAEQTEQLGTAHAVAQARPALDGFTGDAIVLYGDTPFISPDTIEQMVQARSAHDVVILGFEAADPGRYGRLVMNGDKLERIVEFKDATEAERAITLCNSGVVCAKAEVLFDLIDRVGNDNASGEYYLTDIVGLAWDTGRSATAVTCAESETMGVNTRAQLAEAEAEFQSKMRAEMLDNGITMTAPETVFFAHDTIVGRDTIIEPNVVFGPEVTVESGATIRAFSHLEGCHVSRGAIIGPYARLRPGAEISEHAHIGNFVEVKNAMIGEGAKANHLTYIGDATIGKGTNIGAGTITCNYDGFFKHHTEIGENAFIGSSTMLVAPVRVGHGAMTGSGSVITTDVEDGALALGRAKQVNKPKMAFKLMDMLRAKKAAAKKETN</sequence>
<keyword evidence="6 18" id="KW-0548">Nucleotidyltransferase</keyword>
<dbReference type="RefSeq" id="WP_072705882.1">
    <property type="nucleotide sequence ID" value="NZ_FMJB01000044.1"/>
</dbReference>
<feature type="binding site" evidence="18">
    <location>
        <position position="169"/>
    </location>
    <ligand>
        <name>UDP-N-acetyl-alpha-D-glucosamine</name>
        <dbReference type="ChEBI" id="CHEBI:57705"/>
    </ligand>
</feature>
<comment type="subcellular location">
    <subcellularLocation>
        <location evidence="1 18">Cytoplasm</location>
    </subcellularLocation>
</comment>
<feature type="binding site" evidence="18">
    <location>
        <begin position="80"/>
        <end position="81"/>
    </location>
    <ligand>
        <name>UDP-N-acetyl-alpha-D-glucosamine</name>
        <dbReference type="ChEBI" id="CHEBI:57705"/>
    </ligand>
</feature>
<comment type="similarity">
    <text evidence="3 18">In the N-terminal section; belongs to the N-acetylglucosamine-1-phosphate uridyltransferase family.</text>
</comment>
<evidence type="ECO:0000256" key="10">
    <source>
        <dbReference type="ARBA" id="ARBA00022960"/>
    </source>
</evidence>
<comment type="cofactor">
    <cofactor evidence="18">
        <name>Mg(2+)</name>
        <dbReference type="ChEBI" id="CHEBI:18420"/>
    </cofactor>
    <text evidence="18">Binds 1 Mg(2+) ion per subunit.</text>
</comment>
<feature type="region of interest" description="Linker" evidence="18">
    <location>
        <begin position="229"/>
        <end position="249"/>
    </location>
</feature>
<dbReference type="AlphaFoldDB" id="A0A1M4MXD2"/>
<evidence type="ECO:0000256" key="14">
    <source>
        <dbReference type="ARBA" id="ARBA00023316"/>
    </source>
</evidence>
<evidence type="ECO:0000256" key="5">
    <source>
        <dbReference type="ARBA" id="ARBA00022679"/>
    </source>
</evidence>
<dbReference type="InterPro" id="IPR038009">
    <property type="entry name" value="GlmU_C_LbH"/>
</dbReference>
<evidence type="ECO:0000256" key="13">
    <source>
        <dbReference type="ARBA" id="ARBA00023315"/>
    </source>
</evidence>
<feature type="binding site" evidence="18">
    <location>
        <begin position="8"/>
        <end position="11"/>
    </location>
    <ligand>
        <name>UDP-N-acetyl-alpha-D-glucosamine</name>
        <dbReference type="ChEBI" id="CHEBI:57705"/>
    </ligand>
</feature>
<dbReference type="EC" id="2.7.7.23" evidence="18"/>
<dbReference type="NCBIfam" id="TIGR01173">
    <property type="entry name" value="glmU"/>
    <property type="match status" value="1"/>
</dbReference>
<feature type="binding site" evidence="18">
    <location>
        <position position="315"/>
    </location>
    <ligand>
        <name>UDP-N-acetyl-alpha-D-glucosamine</name>
        <dbReference type="ChEBI" id="CHEBI:57705"/>
    </ligand>
</feature>